<accession>A0AA38IDY3</accession>
<dbReference type="SUPFAM" id="SSF47565">
    <property type="entry name" value="Insect pheromone/odorant-binding proteins"/>
    <property type="match status" value="1"/>
</dbReference>
<dbReference type="Gene3D" id="1.10.238.20">
    <property type="entry name" value="Pheromone/general odorant binding protein domain"/>
    <property type="match status" value="1"/>
</dbReference>
<dbReference type="SMART" id="SM00708">
    <property type="entry name" value="PhBP"/>
    <property type="match status" value="1"/>
</dbReference>
<dbReference type="AlphaFoldDB" id="A0AA38IDY3"/>
<comment type="subcellular location">
    <subcellularLocation>
        <location evidence="1">Secreted</location>
    </subcellularLocation>
</comment>
<evidence type="ECO:0000256" key="2">
    <source>
        <dbReference type="ARBA" id="ARBA00008098"/>
    </source>
</evidence>
<organism evidence="6 7">
    <name type="scientific">Zophobas morio</name>
    <dbReference type="NCBI Taxonomy" id="2755281"/>
    <lineage>
        <taxon>Eukaryota</taxon>
        <taxon>Metazoa</taxon>
        <taxon>Ecdysozoa</taxon>
        <taxon>Arthropoda</taxon>
        <taxon>Hexapoda</taxon>
        <taxon>Insecta</taxon>
        <taxon>Pterygota</taxon>
        <taxon>Neoptera</taxon>
        <taxon>Endopterygota</taxon>
        <taxon>Coleoptera</taxon>
        <taxon>Polyphaga</taxon>
        <taxon>Cucujiformia</taxon>
        <taxon>Tenebrionidae</taxon>
        <taxon>Zophobas</taxon>
    </lineage>
</organism>
<dbReference type="GO" id="GO:0005615">
    <property type="term" value="C:extracellular space"/>
    <property type="evidence" value="ECO:0007669"/>
    <property type="project" value="TreeGrafter"/>
</dbReference>
<dbReference type="PANTHER" id="PTHR11857:SF43">
    <property type="entry name" value="GEO07291P1-RELATED"/>
    <property type="match status" value="1"/>
</dbReference>
<evidence type="ECO:0000256" key="5">
    <source>
        <dbReference type="SAM" id="SignalP"/>
    </source>
</evidence>
<feature type="signal peptide" evidence="5">
    <location>
        <begin position="1"/>
        <end position="19"/>
    </location>
</feature>
<proteinExistence type="inferred from homology"/>
<dbReference type="PANTHER" id="PTHR11857">
    <property type="entry name" value="ODORANT BINDING PROTEIN-RELATED"/>
    <property type="match status" value="1"/>
</dbReference>
<protein>
    <submittedName>
        <fullName evidence="6">Uncharacterized protein</fullName>
    </submittedName>
</protein>
<evidence type="ECO:0000313" key="7">
    <source>
        <dbReference type="Proteomes" id="UP001168821"/>
    </source>
</evidence>
<keyword evidence="4 5" id="KW-0732">Signal</keyword>
<feature type="chain" id="PRO_5041347067" evidence="5">
    <location>
        <begin position="20"/>
        <end position="135"/>
    </location>
</feature>
<keyword evidence="3" id="KW-0964">Secreted</keyword>
<name>A0AA38IDY3_9CUCU</name>
<dbReference type="GO" id="GO:0005549">
    <property type="term" value="F:odorant binding"/>
    <property type="evidence" value="ECO:0007669"/>
    <property type="project" value="InterPro"/>
</dbReference>
<evidence type="ECO:0000313" key="6">
    <source>
        <dbReference type="EMBL" id="KAJ3654525.1"/>
    </source>
</evidence>
<keyword evidence="7" id="KW-1185">Reference proteome</keyword>
<dbReference type="CDD" id="cd23992">
    <property type="entry name" value="PBP_GOBP"/>
    <property type="match status" value="1"/>
</dbReference>
<evidence type="ECO:0000256" key="1">
    <source>
        <dbReference type="ARBA" id="ARBA00004613"/>
    </source>
</evidence>
<dbReference type="InterPro" id="IPR036728">
    <property type="entry name" value="PBP_GOBP_sf"/>
</dbReference>
<evidence type="ECO:0000256" key="4">
    <source>
        <dbReference type="ARBA" id="ARBA00022729"/>
    </source>
</evidence>
<sequence>MALKYFIFVLIACPFLINGKVELPPEFLKWAQQLHTDCATERKLSEGDIKSFDISKKDAPMMCYVKCLFTHAHWVDENEVVQTDFIKNNVPDPVKSVTLPNLDACAKKAVGADCEKSYNFFMCMHEAFPEDWVLL</sequence>
<dbReference type="Pfam" id="PF01395">
    <property type="entry name" value="PBP_GOBP"/>
    <property type="match status" value="1"/>
</dbReference>
<comment type="similarity">
    <text evidence="2">Belongs to the PBP/GOBP family.</text>
</comment>
<dbReference type="EMBL" id="JALNTZ010000004">
    <property type="protein sequence ID" value="KAJ3654525.1"/>
    <property type="molecule type" value="Genomic_DNA"/>
</dbReference>
<dbReference type="GO" id="GO:0007608">
    <property type="term" value="P:sensory perception of smell"/>
    <property type="evidence" value="ECO:0007669"/>
    <property type="project" value="TreeGrafter"/>
</dbReference>
<reference evidence="6" key="1">
    <citation type="journal article" date="2023" name="G3 (Bethesda)">
        <title>Whole genome assemblies of Zophobas morio and Tenebrio molitor.</title>
        <authorList>
            <person name="Kaur S."/>
            <person name="Stinson S.A."/>
            <person name="diCenzo G.C."/>
        </authorList>
    </citation>
    <scope>NUCLEOTIDE SEQUENCE</scope>
    <source>
        <strain evidence="6">QUZm001</strain>
    </source>
</reference>
<evidence type="ECO:0000256" key="3">
    <source>
        <dbReference type="ARBA" id="ARBA00022525"/>
    </source>
</evidence>
<comment type="caution">
    <text evidence="6">The sequence shown here is derived from an EMBL/GenBank/DDBJ whole genome shotgun (WGS) entry which is preliminary data.</text>
</comment>
<dbReference type="Proteomes" id="UP001168821">
    <property type="component" value="Unassembled WGS sequence"/>
</dbReference>
<gene>
    <name evidence="6" type="ORF">Zmor_013708</name>
</gene>
<dbReference type="InterPro" id="IPR006170">
    <property type="entry name" value="PBP/GOBP"/>
</dbReference>